<gene>
    <name evidence="1" type="ORF">EV696_103278</name>
</gene>
<reference evidence="1 2" key="1">
    <citation type="submission" date="2019-03" db="EMBL/GenBank/DDBJ databases">
        <title>Genomic Encyclopedia of Type Strains, Phase IV (KMG-IV): sequencing the most valuable type-strain genomes for metagenomic binning, comparative biology and taxonomic classification.</title>
        <authorList>
            <person name="Goeker M."/>
        </authorList>
    </citation>
    <scope>NUCLEOTIDE SEQUENCE [LARGE SCALE GENOMIC DNA]</scope>
    <source>
        <strain evidence="1 2">DSM 103792</strain>
    </source>
</reference>
<sequence length="105" mass="11602">MHKNEQFYFLLNLRSLALLGYTQCMLPAVKMNMSKLSLTFAASALLLSGCAHFSGQSNAARDRHELADYTRYCRPGSAIIYKMPGSWSAIPAPGRLYLGGSCLHQ</sequence>
<evidence type="ECO:0000313" key="2">
    <source>
        <dbReference type="Proteomes" id="UP000295375"/>
    </source>
</evidence>
<dbReference type="Proteomes" id="UP000295375">
    <property type="component" value="Unassembled WGS sequence"/>
</dbReference>
<keyword evidence="2" id="KW-1185">Reference proteome</keyword>
<evidence type="ECO:0000313" key="1">
    <source>
        <dbReference type="EMBL" id="TDQ49904.1"/>
    </source>
</evidence>
<dbReference type="EMBL" id="SNYM01000003">
    <property type="protein sequence ID" value="TDQ49904.1"/>
    <property type="molecule type" value="Genomic_DNA"/>
</dbReference>
<organism evidence="1 2">
    <name type="scientific">Permianibacter aggregans</name>
    <dbReference type="NCBI Taxonomy" id="1510150"/>
    <lineage>
        <taxon>Bacteria</taxon>
        <taxon>Pseudomonadati</taxon>
        <taxon>Pseudomonadota</taxon>
        <taxon>Gammaproteobacteria</taxon>
        <taxon>Pseudomonadales</taxon>
        <taxon>Pseudomonadaceae</taxon>
        <taxon>Permianibacter</taxon>
    </lineage>
</organism>
<accession>A0A4R6V1I0</accession>
<protein>
    <submittedName>
        <fullName evidence="1">Uncharacterized protein</fullName>
    </submittedName>
</protein>
<name>A0A4R6V1I0_9GAMM</name>
<proteinExistence type="predicted"/>
<dbReference type="AlphaFoldDB" id="A0A4R6V1I0"/>
<comment type="caution">
    <text evidence="1">The sequence shown here is derived from an EMBL/GenBank/DDBJ whole genome shotgun (WGS) entry which is preliminary data.</text>
</comment>